<dbReference type="SMART" id="SM00220">
    <property type="entry name" value="S_TKc"/>
    <property type="match status" value="1"/>
</dbReference>
<dbReference type="Gene3D" id="3.30.200.20">
    <property type="entry name" value="Phosphorylase Kinase, domain 1"/>
    <property type="match status" value="1"/>
</dbReference>
<dbReference type="Gene3D" id="1.10.510.10">
    <property type="entry name" value="Transferase(Phosphotransferase) domain 1"/>
    <property type="match status" value="1"/>
</dbReference>
<proteinExistence type="predicted"/>
<dbReference type="AlphaFoldDB" id="A0A0C9RH13"/>
<accession>A0A0C9RH13</accession>
<evidence type="ECO:0000256" key="2">
    <source>
        <dbReference type="ARBA" id="ARBA00022679"/>
    </source>
</evidence>
<evidence type="ECO:0000256" key="8">
    <source>
        <dbReference type="SAM" id="MobiDB-lite"/>
    </source>
</evidence>
<dbReference type="EMBL" id="GCHU01024855">
    <property type="protein sequence ID" value="JAG85736.1"/>
    <property type="molecule type" value="Transcribed_RNA"/>
</dbReference>
<evidence type="ECO:0000259" key="10">
    <source>
        <dbReference type="PROSITE" id="PS50222"/>
    </source>
</evidence>
<dbReference type="PROSITE" id="PS00108">
    <property type="entry name" value="PROTEIN_KINASE_ST"/>
    <property type="match status" value="1"/>
</dbReference>
<dbReference type="PROSITE" id="PS00107">
    <property type="entry name" value="PROTEIN_KINASE_ATP"/>
    <property type="match status" value="1"/>
</dbReference>
<evidence type="ECO:0000313" key="11">
    <source>
        <dbReference type="EMBL" id="JAG85736.1"/>
    </source>
</evidence>
<dbReference type="FunFam" id="1.10.238.10:FF:000085">
    <property type="entry name" value="CDPK-related kinase 1"/>
    <property type="match status" value="1"/>
</dbReference>
<evidence type="ECO:0000256" key="1">
    <source>
        <dbReference type="ARBA" id="ARBA00022527"/>
    </source>
</evidence>
<dbReference type="InterPro" id="IPR008271">
    <property type="entry name" value="Ser/Thr_kinase_AS"/>
</dbReference>
<organism evidence="11">
    <name type="scientific">Wollemia nobilis</name>
    <dbReference type="NCBI Taxonomy" id="56998"/>
    <lineage>
        <taxon>Eukaryota</taxon>
        <taxon>Viridiplantae</taxon>
        <taxon>Streptophyta</taxon>
        <taxon>Embryophyta</taxon>
        <taxon>Tracheophyta</taxon>
        <taxon>Spermatophyta</taxon>
        <taxon>Pinopsida</taxon>
        <taxon>Pinidae</taxon>
        <taxon>Conifers II</taxon>
        <taxon>Araucariales</taxon>
        <taxon>Araucariaceae</taxon>
        <taxon>Wollemia</taxon>
    </lineage>
</organism>
<name>A0A0C9RH13_9CONI</name>
<dbReference type="InterPro" id="IPR000719">
    <property type="entry name" value="Prot_kinase_dom"/>
</dbReference>
<dbReference type="Pfam" id="PF00069">
    <property type="entry name" value="Pkinase"/>
    <property type="match status" value="1"/>
</dbReference>
<protein>
    <submittedName>
        <fullName evidence="11">TSA: Wollemia nobilis Ref_Wollemi_Transcript_25043_2740 transcribed RNA sequence</fullName>
    </submittedName>
</protein>
<evidence type="ECO:0000256" key="7">
    <source>
        <dbReference type="PROSITE-ProRule" id="PRU10141"/>
    </source>
</evidence>
<dbReference type="PROSITE" id="PS50011">
    <property type="entry name" value="PROTEIN_KINASE_DOM"/>
    <property type="match status" value="1"/>
</dbReference>
<evidence type="ECO:0000256" key="5">
    <source>
        <dbReference type="ARBA" id="ARBA00022777"/>
    </source>
</evidence>
<dbReference type="FunFam" id="1.10.510.10:FF:001294">
    <property type="entry name" value="CDPK-related kinase 3"/>
    <property type="match status" value="1"/>
</dbReference>
<evidence type="ECO:0000259" key="9">
    <source>
        <dbReference type="PROSITE" id="PS50011"/>
    </source>
</evidence>
<feature type="domain" description="EF-hand" evidence="10">
    <location>
        <begin position="442"/>
        <end position="477"/>
    </location>
</feature>
<evidence type="ECO:0000256" key="6">
    <source>
        <dbReference type="ARBA" id="ARBA00022840"/>
    </source>
</evidence>
<sequence>MGQCYGKNIAVDDAADGSRERNGVRVAGTPNGNGGSSVKNTPSHPSSTSPWPSPYPHAPSPLPGTLPPGVPPSPSRSTPRRFFRRPFPPPSPAKHIKASLAKRHGAPKQPKDGPIPEDGVENERPLDKSFGYSKNFTSKYELGHEVGRGHFGHTCYAKARKGELKGQAVAVKVISKAKMTTAIAIEDVRREVKILKALSGHNNLVKFYDACEDANNVYIIMELCEGGELLDRILSRGGRYTEEDAKVIVRQILSIVAFCHLQGVVHRDLKPENFLFATKDEHSPMKAIDFGLSDFIRPDERLNDIVGSAYYVAPEVLHRSYSLEADVWSIGVITYILLCGSRPFWARTESGIFRAVLRADPNFDDAPWPSVSPEAKDFVKRLLNKDLRKRMTAVQALTHPWLRGQNPIPLDIFIFKLVKLYIRASPLRRAALRALSKSLTEDELMYLRSQYKLLEPNKDGKITLENFRSALMRNATEAMKESKVSDILNSMENLASRKMDFDEFCAAAISIYQLEALDGWEQIASSAYEYFEREGNRVITVEELAREMNLSATAHTVLQDWIRSTDGKLSFLGFTKYLHGVTLRSIPRPQ</sequence>
<dbReference type="GO" id="GO:0005509">
    <property type="term" value="F:calcium ion binding"/>
    <property type="evidence" value="ECO:0007669"/>
    <property type="project" value="InterPro"/>
</dbReference>
<dbReference type="PANTHER" id="PTHR24349">
    <property type="entry name" value="SERINE/THREONINE-PROTEIN KINASE"/>
    <property type="match status" value="1"/>
</dbReference>
<keyword evidence="3" id="KW-0677">Repeat</keyword>
<dbReference type="InterPro" id="IPR011992">
    <property type="entry name" value="EF-hand-dom_pair"/>
</dbReference>
<dbReference type="FunFam" id="1.10.510.10:FF:001864">
    <property type="entry name" value="Calcium-dependent protein kinase SK5"/>
    <property type="match status" value="1"/>
</dbReference>
<keyword evidence="5" id="KW-0418">Kinase</keyword>
<evidence type="ECO:0000256" key="3">
    <source>
        <dbReference type="ARBA" id="ARBA00022737"/>
    </source>
</evidence>
<dbReference type="PROSITE" id="PS50222">
    <property type="entry name" value="EF_HAND_2"/>
    <property type="match status" value="1"/>
</dbReference>
<feature type="compositionally biased region" description="Pro residues" evidence="8">
    <location>
        <begin position="51"/>
        <end position="74"/>
    </location>
</feature>
<dbReference type="SUPFAM" id="SSF56112">
    <property type="entry name" value="Protein kinase-like (PK-like)"/>
    <property type="match status" value="1"/>
</dbReference>
<dbReference type="SUPFAM" id="SSF47473">
    <property type="entry name" value="EF-hand"/>
    <property type="match status" value="1"/>
</dbReference>
<feature type="region of interest" description="Disordered" evidence="8">
    <location>
        <begin position="1"/>
        <end position="129"/>
    </location>
</feature>
<feature type="compositionally biased region" description="Basic residues" evidence="8">
    <location>
        <begin position="94"/>
        <end position="106"/>
    </location>
</feature>
<dbReference type="GO" id="GO:0004674">
    <property type="term" value="F:protein serine/threonine kinase activity"/>
    <property type="evidence" value="ECO:0007669"/>
    <property type="project" value="UniProtKB-KW"/>
</dbReference>
<feature type="domain" description="Protein kinase" evidence="9">
    <location>
        <begin position="140"/>
        <end position="402"/>
    </location>
</feature>
<keyword evidence="6 7" id="KW-0067">ATP-binding</keyword>
<dbReference type="FunFam" id="3.30.200.20:FF:000101">
    <property type="entry name" value="CDPK-related kinase 1"/>
    <property type="match status" value="1"/>
</dbReference>
<keyword evidence="1" id="KW-0723">Serine/threonine-protein kinase</keyword>
<dbReference type="CDD" id="cd05117">
    <property type="entry name" value="STKc_CAMK"/>
    <property type="match status" value="1"/>
</dbReference>
<dbReference type="GO" id="GO:0005524">
    <property type="term" value="F:ATP binding"/>
    <property type="evidence" value="ECO:0007669"/>
    <property type="project" value="UniProtKB-UniRule"/>
</dbReference>
<dbReference type="Gene3D" id="1.10.238.10">
    <property type="entry name" value="EF-hand"/>
    <property type="match status" value="2"/>
</dbReference>
<reference evidence="11" key="1">
    <citation type="submission" date="2015-02" db="EMBL/GenBank/DDBJ databases">
        <title>A transcriptome of Wollemia nobilis - a relic of Gondwana.</title>
        <authorList>
            <person name="Chia J.Y."/>
            <person name="Leong Y.S."/>
            <person name="Abdul Karim S."/>
            <person name="Wan Azmi N."/>
            <person name="Hercus R."/>
            <person name="Croft L."/>
        </authorList>
    </citation>
    <scope>NUCLEOTIDE SEQUENCE</scope>
    <source>
        <strain evidence="11">MaeBrown</strain>
        <tissue evidence="11">Leaf</tissue>
    </source>
</reference>
<dbReference type="InterPro" id="IPR011009">
    <property type="entry name" value="Kinase-like_dom_sf"/>
</dbReference>
<evidence type="ECO:0000256" key="4">
    <source>
        <dbReference type="ARBA" id="ARBA00022741"/>
    </source>
</evidence>
<keyword evidence="2" id="KW-0808">Transferase</keyword>
<feature type="binding site" evidence="7">
    <location>
        <position position="172"/>
    </location>
    <ligand>
        <name>ATP</name>
        <dbReference type="ChEBI" id="CHEBI:30616"/>
    </ligand>
</feature>
<dbReference type="InterPro" id="IPR050205">
    <property type="entry name" value="CDPK_Ser/Thr_kinases"/>
</dbReference>
<keyword evidence="4 7" id="KW-0547">Nucleotide-binding</keyword>
<dbReference type="InterPro" id="IPR002048">
    <property type="entry name" value="EF_hand_dom"/>
</dbReference>
<dbReference type="InterPro" id="IPR017441">
    <property type="entry name" value="Protein_kinase_ATP_BS"/>
</dbReference>